<protein>
    <recommendedName>
        <fullName evidence="2">PDZ domain-containing protein</fullName>
    </recommendedName>
</protein>
<reference evidence="1" key="1">
    <citation type="submission" date="2018-05" db="EMBL/GenBank/DDBJ databases">
        <authorList>
            <person name="Lanie J.A."/>
            <person name="Ng W.-L."/>
            <person name="Kazmierczak K.M."/>
            <person name="Andrzejewski T.M."/>
            <person name="Davidsen T.M."/>
            <person name="Wayne K.J."/>
            <person name="Tettelin H."/>
            <person name="Glass J.I."/>
            <person name="Rusch D."/>
            <person name="Podicherti R."/>
            <person name="Tsui H.-C.T."/>
            <person name="Winkler M.E."/>
        </authorList>
    </citation>
    <scope>NUCLEOTIDE SEQUENCE</scope>
</reference>
<dbReference type="PRINTS" id="PR00834">
    <property type="entry name" value="PROTEASES2C"/>
</dbReference>
<dbReference type="Pfam" id="PF13365">
    <property type="entry name" value="Trypsin_2"/>
    <property type="match status" value="1"/>
</dbReference>
<name>A0A382QWY5_9ZZZZ</name>
<evidence type="ECO:0000313" key="1">
    <source>
        <dbReference type="EMBL" id="SVC88851.1"/>
    </source>
</evidence>
<feature type="non-terminal residue" evidence="1">
    <location>
        <position position="313"/>
    </location>
</feature>
<dbReference type="AlphaFoldDB" id="A0A382QWY5"/>
<dbReference type="GO" id="GO:0004252">
    <property type="term" value="F:serine-type endopeptidase activity"/>
    <property type="evidence" value="ECO:0007669"/>
    <property type="project" value="InterPro"/>
</dbReference>
<dbReference type="EMBL" id="UINC01116833">
    <property type="protein sequence ID" value="SVC88851.1"/>
    <property type="molecule type" value="Genomic_DNA"/>
</dbReference>
<gene>
    <name evidence="1" type="ORF">METZ01_LOCUS341705</name>
</gene>
<dbReference type="InterPro" id="IPR001940">
    <property type="entry name" value="Peptidase_S1C"/>
</dbReference>
<dbReference type="Gene3D" id="2.40.10.120">
    <property type="match status" value="1"/>
</dbReference>
<dbReference type="PANTHER" id="PTHR22939">
    <property type="entry name" value="SERINE PROTEASE FAMILY S1C HTRA-RELATED"/>
    <property type="match status" value="1"/>
</dbReference>
<accession>A0A382QWY5</accession>
<evidence type="ECO:0008006" key="2">
    <source>
        <dbReference type="Google" id="ProtNLM"/>
    </source>
</evidence>
<dbReference type="GO" id="GO:0006508">
    <property type="term" value="P:proteolysis"/>
    <property type="evidence" value="ECO:0007669"/>
    <property type="project" value="InterPro"/>
</dbReference>
<dbReference type="InterPro" id="IPR009003">
    <property type="entry name" value="Peptidase_S1_PA"/>
</dbReference>
<organism evidence="1">
    <name type="scientific">marine metagenome</name>
    <dbReference type="NCBI Taxonomy" id="408172"/>
    <lineage>
        <taxon>unclassified sequences</taxon>
        <taxon>metagenomes</taxon>
        <taxon>ecological metagenomes</taxon>
    </lineage>
</organism>
<dbReference type="PANTHER" id="PTHR22939:SF129">
    <property type="entry name" value="SERINE PROTEASE HTRA2, MITOCHONDRIAL"/>
    <property type="match status" value="1"/>
</dbReference>
<dbReference type="SUPFAM" id="SSF50494">
    <property type="entry name" value="Trypsin-like serine proteases"/>
    <property type="match status" value="1"/>
</dbReference>
<proteinExistence type="predicted"/>
<sequence>MYEKFSKQCCLECLKPMIRFRNYSGLILLTMLALGMPVVHAAQSSTDKTTFAEAAKYTVKLKVRTRYPFYDDNIGSLKGAGFLIDKERGWIVTNAHVSTRNPDSIQIAFKDQDYADGKLVYADRFLDVGIVAIPTSSIPDDAPISRLNCKEIPSIGTPVAAFGHPFSLSFSGTRGIVSGSQNKWGRMWIQTDAPINSGNSGGPLIDFSTGQVIGINTAGFSKKVSEGIGFAVPSAQVCKIIELLKQGIDPSPPIIPVELSPDPERTKGLNVVHVYRHHSVKWSLKQGDRIIALVGDKNVKLKNLAELINALRG</sequence>